<dbReference type="InterPro" id="IPR036594">
    <property type="entry name" value="Meth_synthase_dom"/>
</dbReference>
<dbReference type="CDD" id="cd01104">
    <property type="entry name" value="HTH_MlrA-CarA"/>
    <property type="match status" value="1"/>
</dbReference>
<evidence type="ECO:0000256" key="3">
    <source>
        <dbReference type="ARBA" id="ARBA00023163"/>
    </source>
</evidence>
<dbReference type="InterPro" id="IPR036724">
    <property type="entry name" value="Cobalamin-bd_sf"/>
</dbReference>
<evidence type="ECO:0000313" key="7">
    <source>
        <dbReference type="Proteomes" id="UP001260980"/>
    </source>
</evidence>
<dbReference type="Gene3D" id="3.40.50.280">
    <property type="entry name" value="Cobalamin-binding domain"/>
    <property type="match status" value="1"/>
</dbReference>
<dbReference type="Pfam" id="PF02310">
    <property type="entry name" value="B12-binding"/>
    <property type="match status" value="1"/>
</dbReference>
<dbReference type="CDD" id="cd02065">
    <property type="entry name" value="B12-binding_like"/>
    <property type="match status" value="1"/>
</dbReference>
<dbReference type="InterPro" id="IPR047057">
    <property type="entry name" value="MerR_fam"/>
</dbReference>
<dbReference type="InterPro" id="IPR006158">
    <property type="entry name" value="Cobalamin-bd"/>
</dbReference>
<keyword evidence="2" id="KW-0238">DNA-binding</keyword>
<dbReference type="PROSITE" id="PS50937">
    <property type="entry name" value="HTH_MERR_2"/>
    <property type="match status" value="1"/>
</dbReference>
<dbReference type="EMBL" id="JAWCUD010000003">
    <property type="protein sequence ID" value="MDU0202119.1"/>
    <property type="molecule type" value="Genomic_DNA"/>
</dbReference>
<feature type="domain" description="HTH merR-type" evidence="4">
    <location>
        <begin position="1"/>
        <end position="49"/>
    </location>
</feature>
<evidence type="ECO:0000259" key="5">
    <source>
        <dbReference type="PROSITE" id="PS51332"/>
    </source>
</evidence>
<evidence type="ECO:0000256" key="2">
    <source>
        <dbReference type="ARBA" id="ARBA00023125"/>
    </source>
</evidence>
<proteinExistence type="predicted"/>
<evidence type="ECO:0000313" key="6">
    <source>
        <dbReference type="EMBL" id="MDU0202119.1"/>
    </source>
</evidence>
<keyword evidence="7" id="KW-1185">Reference proteome</keyword>
<keyword evidence="3" id="KW-0804">Transcription</keyword>
<dbReference type="InterPro" id="IPR000551">
    <property type="entry name" value="MerR-type_HTH_dom"/>
</dbReference>
<dbReference type="PROSITE" id="PS51332">
    <property type="entry name" value="B12_BINDING"/>
    <property type="match status" value="1"/>
</dbReference>
<evidence type="ECO:0000256" key="1">
    <source>
        <dbReference type="ARBA" id="ARBA00023015"/>
    </source>
</evidence>
<evidence type="ECO:0000259" key="4">
    <source>
        <dbReference type="PROSITE" id="PS50937"/>
    </source>
</evidence>
<dbReference type="SUPFAM" id="SSF52242">
    <property type="entry name" value="Cobalamin (vitamin B12)-binding domain"/>
    <property type="match status" value="1"/>
</dbReference>
<dbReference type="InterPro" id="IPR009061">
    <property type="entry name" value="DNA-bd_dom_put_sf"/>
</dbReference>
<organism evidence="6 7">
    <name type="scientific">Paenibacillus violae</name>
    <dbReference type="NCBI Taxonomy" id="3077234"/>
    <lineage>
        <taxon>Bacteria</taxon>
        <taxon>Bacillati</taxon>
        <taxon>Bacillota</taxon>
        <taxon>Bacilli</taxon>
        <taxon>Bacillales</taxon>
        <taxon>Paenibacillaceae</taxon>
        <taxon>Paenibacillus</taxon>
    </lineage>
</organism>
<accession>A0ABU3RDJ3</accession>
<dbReference type="Gene3D" id="1.10.1660.10">
    <property type="match status" value="1"/>
</dbReference>
<reference evidence="6 7" key="1">
    <citation type="submission" date="2023-10" db="EMBL/GenBank/DDBJ databases">
        <title>Paenibacillus strain PFR10 Genome sequencing and assembly.</title>
        <authorList>
            <person name="Kim I."/>
        </authorList>
    </citation>
    <scope>NUCLEOTIDE SEQUENCE [LARGE SCALE GENOMIC DNA]</scope>
    <source>
        <strain evidence="6 7">PFR10</strain>
    </source>
</reference>
<protein>
    <submittedName>
        <fullName evidence="6">MerR family transcriptional regulator</fullName>
    </submittedName>
</protein>
<sequence length="299" mass="34402">MYSIKKVSEIVGISVVTIRAWENRYHIISPTRTDGGHRNYNEADIEILKWLKDEMNNKHIKISEAVSILKQRESSIANRGKNASINKFTYHDDLIDKLYQSLVDLDGEKANTLIDFAFSLFPFETVFHNILTPVLCRIGEQWESGVVKVAQEHFASELILARFQQFFRILPIRYNNPRVIAFCPEGELHHIGLMLFSLFLRKRGLEVIYLGPNTPYSGLMDIIEKKNISIVAVSLSSSTLTAELDDWITICKERFPKIKFVLSGRKLDLFPPSLSPYVITGNYEDWEKWFASIVNNSNI</sequence>
<gene>
    <name evidence="6" type="ORF">RQP52_13515</name>
</gene>
<comment type="caution">
    <text evidence="6">The sequence shown here is derived from an EMBL/GenBank/DDBJ whole genome shotgun (WGS) entry which is preliminary data.</text>
</comment>
<dbReference type="Gene3D" id="1.10.1240.10">
    <property type="entry name" value="Methionine synthase domain"/>
    <property type="match status" value="1"/>
</dbReference>
<dbReference type="Pfam" id="PF02607">
    <property type="entry name" value="B12-binding_2"/>
    <property type="match status" value="1"/>
</dbReference>
<name>A0ABU3RDJ3_9BACL</name>
<feature type="domain" description="B12-binding" evidence="5">
    <location>
        <begin position="176"/>
        <end position="299"/>
    </location>
</feature>
<dbReference type="SMART" id="SM00422">
    <property type="entry name" value="HTH_MERR"/>
    <property type="match status" value="1"/>
</dbReference>
<dbReference type="Proteomes" id="UP001260980">
    <property type="component" value="Unassembled WGS sequence"/>
</dbReference>
<dbReference type="RefSeq" id="WP_315952110.1">
    <property type="nucleotide sequence ID" value="NZ_JAWCUD010000003.1"/>
</dbReference>
<dbReference type="PANTHER" id="PTHR30204:SF67">
    <property type="entry name" value="HTH-TYPE TRANSCRIPTIONAL REGULATOR MLRA-RELATED"/>
    <property type="match status" value="1"/>
</dbReference>
<dbReference type="Pfam" id="PF13411">
    <property type="entry name" value="MerR_1"/>
    <property type="match status" value="1"/>
</dbReference>
<dbReference type="PANTHER" id="PTHR30204">
    <property type="entry name" value="REDOX-CYCLING DRUG-SENSING TRANSCRIPTIONAL ACTIVATOR SOXR"/>
    <property type="match status" value="1"/>
</dbReference>
<dbReference type="SUPFAM" id="SSF46955">
    <property type="entry name" value="Putative DNA-binding domain"/>
    <property type="match status" value="1"/>
</dbReference>
<keyword evidence="1" id="KW-0805">Transcription regulation</keyword>
<dbReference type="InterPro" id="IPR003759">
    <property type="entry name" value="Cbl-bd_cap"/>
</dbReference>